<keyword evidence="6" id="KW-1185">Reference proteome</keyword>
<evidence type="ECO:0000256" key="1">
    <source>
        <dbReference type="ARBA" id="ARBA00003989"/>
    </source>
</evidence>
<evidence type="ECO:0000313" key="6">
    <source>
        <dbReference type="Proteomes" id="UP000660708"/>
    </source>
</evidence>
<dbReference type="InterPro" id="IPR018900">
    <property type="entry name" value="Curli_CsgE"/>
</dbReference>
<organism evidence="5 6">
    <name type="scientific">Pseudoalteromonas peptidolytica F12-50-A1</name>
    <dbReference type="NCBI Taxonomy" id="1315280"/>
    <lineage>
        <taxon>Bacteria</taxon>
        <taxon>Pseudomonadati</taxon>
        <taxon>Pseudomonadota</taxon>
        <taxon>Gammaproteobacteria</taxon>
        <taxon>Alteromonadales</taxon>
        <taxon>Pseudoalteromonadaceae</taxon>
        <taxon>Pseudoalteromonas</taxon>
    </lineage>
</organism>
<dbReference type="Pfam" id="PF10627">
    <property type="entry name" value="CsgE"/>
    <property type="match status" value="1"/>
</dbReference>
<evidence type="ECO:0000256" key="4">
    <source>
        <dbReference type="SAM" id="SignalP"/>
    </source>
</evidence>
<evidence type="ECO:0000256" key="2">
    <source>
        <dbReference type="ARBA" id="ARBA00014024"/>
    </source>
</evidence>
<keyword evidence="3 4" id="KW-0732">Signal</keyword>
<dbReference type="AlphaFoldDB" id="A0A8I0T5F5"/>
<feature type="chain" id="PRO_5034379267" description="Curli production assembly/transport component CsgE" evidence="4">
    <location>
        <begin position="21"/>
        <end position="129"/>
    </location>
</feature>
<protein>
    <recommendedName>
        <fullName evidence="2">Curli production assembly/transport component CsgE</fullName>
    </recommendedName>
</protein>
<proteinExistence type="predicted"/>
<comment type="function">
    <text evidence="1">May be involved in the biogenesis of curli organelles.</text>
</comment>
<name>A0A8I0T5F5_9GAMM</name>
<feature type="signal peptide" evidence="4">
    <location>
        <begin position="1"/>
        <end position="20"/>
    </location>
</feature>
<accession>A0A8I0T5F5</accession>
<dbReference type="RefSeq" id="WP_125250636.1">
    <property type="nucleotide sequence ID" value="NZ_AQHF01000026.1"/>
</dbReference>
<evidence type="ECO:0000313" key="5">
    <source>
        <dbReference type="EMBL" id="MBE0347342.1"/>
    </source>
</evidence>
<comment type="caution">
    <text evidence="5">The sequence shown here is derived from an EMBL/GenBank/DDBJ whole genome shotgun (WGS) entry which is preliminary data.</text>
</comment>
<evidence type="ECO:0000256" key="3">
    <source>
        <dbReference type="ARBA" id="ARBA00022729"/>
    </source>
</evidence>
<dbReference type="Proteomes" id="UP000660708">
    <property type="component" value="Unassembled WGS sequence"/>
</dbReference>
<sequence length="129" mass="14227">MTKIIILLSAQLFLANIAVAQQDVEIDGLVMDQSISRFGHQFYSQFSQLWRDVPNSTGINITVKETVLPRAGTRLEVLMNNKPVYATAMGRRGGSVDERVETAIFTVMDAMAKAQYQQSGSEDLAASGW</sequence>
<reference evidence="5 6" key="1">
    <citation type="submission" date="2015-06" db="EMBL/GenBank/DDBJ databases">
        <title>Genome sequence of Pseudoalteromonas peptidolytica.</title>
        <authorList>
            <person name="Xie B.-B."/>
            <person name="Rong J.-C."/>
            <person name="Qin Q.-L."/>
            <person name="Zhang Y.-Z."/>
        </authorList>
    </citation>
    <scope>NUCLEOTIDE SEQUENCE [LARGE SCALE GENOMIC DNA]</scope>
    <source>
        <strain evidence="5 6">F12-50-A1</strain>
    </source>
</reference>
<dbReference type="EMBL" id="AQHF01000026">
    <property type="protein sequence ID" value="MBE0347342.1"/>
    <property type="molecule type" value="Genomic_DNA"/>
</dbReference>
<gene>
    <name evidence="5" type="primary">csgE</name>
    <name evidence="5" type="ORF">PPEP_a1776</name>
</gene>